<keyword evidence="2" id="KW-0812">Transmembrane</keyword>
<feature type="compositionally biased region" description="Basic and acidic residues" evidence="1">
    <location>
        <begin position="92"/>
        <end position="105"/>
    </location>
</feature>
<gene>
    <name evidence="3" type="ORF">AU192_21175</name>
</gene>
<keyword evidence="4" id="KW-1185">Reference proteome</keyword>
<evidence type="ECO:0000256" key="2">
    <source>
        <dbReference type="SAM" id="Phobius"/>
    </source>
</evidence>
<dbReference type="RefSeq" id="WP_064395800.1">
    <property type="nucleotide sequence ID" value="NZ_LQIR01000014.1"/>
</dbReference>
<keyword evidence="2" id="KW-1133">Transmembrane helix</keyword>
<reference evidence="3 4" key="1">
    <citation type="submission" date="2016-01" db="EMBL/GenBank/DDBJ databases">
        <authorList>
            <consortium name="TB Trials Study Group"/>
            <person name="Sutton G."/>
            <person name="Brinkac L."/>
            <person name="Sanka R."/>
            <person name="Adams M."/>
            <person name="Lau E.L."/>
            <person name="Macaden R."/>
            <person name="Grewal H.M.S."/>
        </authorList>
    </citation>
    <scope>NUCLEOTIDE SEQUENCE [LARGE SCALE GENOMIC DNA]</scope>
    <source>
        <strain evidence="3 4">IS-1744</strain>
    </source>
</reference>
<dbReference type="EMBL" id="LQIR01000014">
    <property type="protein sequence ID" value="KUI17025.1"/>
    <property type="molecule type" value="Genomic_DNA"/>
</dbReference>
<organism evidence="3 4">
    <name type="scientific">Mycobacterium lehmannii</name>
    <dbReference type="NCBI Taxonomy" id="2048550"/>
    <lineage>
        <taxon>Bacteria</taxon>
        <taxon>Bacillati</taxon>
        <taxon>Actinomycetota</taxon>
        <taxon>Actinomycetes</taxon>
        <taxon>Mycobacteriales</taxon>
        <taxon>Mycobacteriaceae</taxon>
        <taxon>Mycobacterium</taxon>
    </lineage>
</organism>
<accession>A0A117JK95</accession>
<feature type="compositionally biased region" description="Low complexity" evidence="1">
    <location>
        <begin position="73"/>
        <end position="91"/>
    </location>
</feature>
<evidence type="ECO:0000256" key="1">
    <source>
        <dbReference type="SAM" id="MobiDB-lite"/>
    </source>
</evidence>
<evidence type="ECO:0000313" key="3">
    <source>
        <dbReference type="EMBL" id="KUI17025.1"/>
    </source>
</evidence>
<dbReference type="Proteomes" id="UP000053707">
    <property type="component" value="Unassembled WGS sequence"/>
</dbReference>
<proteinExistence type="predicted"/>
<comment type="caution">
    <text evidence="3">The sequence shown here is derived from an EMBL/GenBank/DDBJ whole genome shotgun (WGS) entry which is preliminary data.</text>
</comment>
<evidence type="ECO:0000313" key="4">
    <source>
        <dbReference type="Proteomes" id="UP000053707"/>
    </source>
</evidence>
<dbReference type="AlphaFoldDB" id="A0A117JK95"/>
<feature type="region of interest" description="Disordered" evidence="1">
    <location>
        <begin position="62"/>
        <end position="105"/>
    </location>
</feature>
<keyword evidence="2" id="KW-0472">Membrane</keyword>
<protein>
    <submittedName>
        <fullName evidence="3">Uncharacterized protein</fullName>
    </submittedName>
</protein>
<name>A0A117JK95_9MYCO</name>
<sequence>MVYPHPYYDHHQPAVPWPDDYDDSEPKRGKRNPVVAASLSGGVAVLVLAVGVLLGLQLSGSDPDAPDAERPSPTVAAPAPTAPAPTVQQEPTARRPAPDTTRLDRSTYATVTQREFALMAKDPDAWAGRKIVVYGVITQFDSATGATSFRADTGPAPMMDVYHYDQNTVITAYDADMVTDFVEKDRVTMYVEVQGAMTYETQIGGSTTVPSLMANIIESTSRPVPRPAPLPASLPDAETVSGNQLRSIATSDKPMVLATMTDTWVPQLSSKRLGLVAEGRTWTHSAILTEHQRLRQTYPGARLLWSGDWSTFSSSNFWVTIAGSTFPTAEGALAWCRSNNFDRDHCFAKLVSTTRPVEGSTDYNE</sequence>
<feature type="transmembrane region" description="Helical" evidence="2">
    <location>
        <begin position="34"/>
        <end position="56"/>
    </location>
</feature>